<dbReference type="Pfam" id="PF00158">
    <property type="entry name" value="Sigma54_activat"/>
    <property type="match status" value="1"/>
</dbReference>
<dbReference type="SUPFAM" id="SSF52172">
    <property type="entry name" value="CheY-like"/>
    <property type="match status" value="1"/>
</dbReference>
<dbReference type="InterPro" id="IPR009057">
    <property type="entry name" value="Homeodomain-like_sf"/>
</dbReference>
<dbReference type="SMART" id="SM00448">
    <property type="entry name" value="REC"/>
    <property type="match status" value="1"/>
</dbReference>
<evidence type="ECO:0000256" key="4">
    <source>
        <dbReference type="ARBA" id="ARBA00023163"/>
    </source>
</evidence>
<reference evidence="8 9" key="1">
    <citation type="submission" date="2021-12" db="EMBL/GenBank/DDBJ databases">
        <title>Genome sequencing of bacteria with rrn-lacking chromosome and rrn-plasmid.</title>
        <authorList>
            <person name="Anda M."/>
            <person name="Iwasaki W."/>
        </authorList>
    </citation>
    <scope>NUCLEOTIDE SEQUENCE [LARGE SCALE GENOMIC DNA]</scope>
    <source>
        <strain evidence="8 9">NBRC 101262</strain>
        <plasmid evidence="8 9">pPP1</plasmid>
    </source>
</reference>
<dbReference type="Gene3D" id="1.10.8.60">
    <property type="match status" value="1"/>
</dbReference>
<dbReference type="PROSITE" id="PS50110">
    <property type="entry name" value="RESPONSE_REGULATORY"/>
    <property type="match status" value="1"/>
</dbReference>
<proteinExistence type="predicted"/>
<dbReference type="CDD" id="cd00009">
    <property type="entry name" value="AAA"/>
    <property type="match status" value="1"/>
</dbReference>
<name>A0ABM7VIY0_9BACT</name>
<dbReference type="SMART" id="SM00382">
    <property type="entry name" value="AAA"/>
    <property type="match status" value="1"/>
</dbReference>
<evidence type="ECO:0000256" key="5">
    <source>
        <dbReference type="PROSITE-ProRule" id="PRU00169"/>
    </source>
</evidence>
<dbReference type="InterPro" id="IPR025662">
    <property type="entry name" value="Sigma_54_int_dom_ATP-bd_1"/>
</dbReference>
<dbReference type="InterPro" id="IPR025943">
    <property type="entry name" value="Sigma_54_int_dom_ATP-bd_2"/>
</dbReference>
<dbReference type="EMBL" id="AP025293">
    <property type="protein sequence ID" value="BDD00912.1"/>
    <property type="molecule type" value="Genomic_DNA"/>
</dbReference>
<dbReference type="Pfam" id="PF02954">
    <property type="entry name" value="HTH_8"/>
    <property type="match status" value="1"/>
</dbReference>
<dbReference type="InterPro" id="IPR058031">
    <property type="entry name" value="AAA_lid_NorR"/>
</dbReference>
<keyword evidence="1" id="KW-0547">Nucleotide-binding</keyword>
<gene>
    <name evidence="8" type="ORF">PEPS_31920</name>
</gene>
<geneLocation type="plasmid" evidence="8 9">
    <name>pPP1</name>
</geneLocation>
<dbReference type="InterPro" id="IPR003593">
    <property type="entry name" value="AAA+_ATPase"/>
</dbReference>
<dbReference type="Gene3D" id="3.40.50.2300">
    <property type="match status" value="1"/>
</dbReference>
<keyword evidence="2" id="KW-0067">ATP-binding</keyword>
<dbReference type="PRINTS" id="PR01590">
    <property type="entry name" value="HTHFIS"/>
</dbReference>
<dbReference type="RefSeq" id="WP_338398147.1">
    <property type="nucleotide sequence ID" value="NZ_AP025293.1"/>
</dbReference>
<dbReference type="CDD" id="cd00156">
    <property type="entry name" value="REC"/>
    <property type="match status" value="1"/>
</dbReference>
<keyword evidence="5" id="KW-0597">Phosphoprotein</keyword>
<dbReference type="Gene3D" id="3.40.50.300">
    <property type="entry name" value="P-loop containing nucleotide triphosphate hydrolases"/>
    <property type="match status" value="1"/>
</dbReference>
<evidence type="ECO:0000256" key="1">
    <source>
        <dbReference type="ARBA" id="ARBA00022741"/>
    </source>
</evidence>
<dbReference type="SUPFAM" id="SSF52540">
    <property type="entry name" value="P-loop containing nucleoside triphosphate hydrolases"/>
    <property type="match status" value="1"/>
</dbReference>
<dbReference type="Pfam" id="PF25601">
    <property type="entry name" value="AAA_lid_14"/>
    <property type="match status" value="1"/>
</dbReference>
<dbReference type="InterPro" id="IPR027417">
    <property type="entry name" value="P-loop_NTPase"/>
</dbReference>
<dbReference type="PROSITE" id="PS00676">
    <property type="entry name" value="SIGMA54_INTERACT_2"/>
    <property type="match status" value="1"/>
</dbReference>
<dbReference type="InterPro" id="IPR002078">
    <property type="entry name" value="Sigma_54_int"/>
</dbReference>
<dbReference type="InterPro" id="IPR011006">
    <property type="entry name" value="CheY-like_superfamily"/>
</dbReference>
<evidence type="ECO:0000259" key="7">
    <source>
        <dbReference type="PROSITE" id="PS50110"/>
    </source>
</evidence>
<dbReference type="Pfam" id="PF00072">
    <property type="entry name" value="Response_reg"/>
    <property type="match status" value="1"/>
</dbReference>
<dbReference type="Proteomes" id="UP001354989">
    <property type="component" value="Plasmid pPP1"/>
</dbReference>
<evidence type="ECO:0000256" key="3">
    <source>
        <dbReference type="ARBA" id="ARBA00023015"/>
    </source>
</evidence>
<keyword evidence="9" id="KW-1185">Reference proteome</keyword>
<feature type="domain" description="Response regulatory" evidence="7">
    <location>
        <begin position="3"/>
        <end position="117"/>
    </location>
</feature>
<feature type="modified residue" description="4-aspartylphosphate" evidence="5">
    <location>
        <position position="52"/>
    </location>
</feature>
<dbReference type="Gene3D" id="1.10.10.60">
    <property type="entry name" value="Homeodomain-like"/>
    <property type="match status" value="1"/>
</dbReference>
<dbReference type="PANTHER" id="PTHR32071:SF81">
    <property type="entry name" value="PROPIONATE CATABOLISM OPERON REGULATORY PROTEIN"/>
    <property type="match status" value="1"/>
</dbReference>
<dbReference type="PROSITE" id="PS50045">
    <property type="entry name" value="SIGMA54_INTERACT_4"/>
    <property type="match status" value="1"/>
</dbReference>
<evidence type="ECO:0000313" key="8">
    <source>
        <dbReference type="EMBL" id="BDD00912.1"/>
    </source>
</evidence>
<organism evidence="8 9">
    <name type="scientific">Persicobacter psychrovividus</name>
    <dbReference type="NCBI Taxonomy" id="387638"/>
    <lineage>
        <taxon>Bacteria</taxon>
        <taxon>Pseudomonadati</taxon>
        <taxon>Bacteroidota</taxon>
        <taxon>Cytophagia</taxon>
        <taxon>Cytophagales</taxon>
        <taxon>Persicobacteraceae</taxon>
        <taxon>Persicobacter</taxon>
    </lineage>
</organism>
<evidence type="ECO:0000313" key="9">
    <source>
        <dbReference type="Proteomes" id="UP001354989"/>
    </source>
</evidence>
<evidence type="ECO:0000256" key="2">
    <source>
        <dbReference type="ARBA" id="ARBA00022840"/>
    </source>
</evidence>
<dbReference type="SUPFAM" id="SSF46689">
    <property type="entry name" value="Homeodomain-like"/>
    <property type="match status" value="1"/>
</dbReference>
<evidence type="ECO:0000259" key="6">
    <source>
        <dbReference type="PROSITE" id="PS50045"/>
    </source>
</evidence>
<dbReference type="InterPro" id="IPR002197">
    <property type="entry name" value="HTH_Fis"/>
</dbReference>
<protein>
    <submittedName>
        <fullName evidence="8">Sigma-54-dependent Fis family transcriptional regulator</fullName>
    </submittedName>
</protein>
<dbReference type="PANTHER" id="PTHR32071">
    <property type="entry name" value="TRANSCRIPTIONAL REGULATORY PROTEIN"/>
    <property type="match status" value="1"/>
</dbReference>
<feature type="domain" description="Sigma-54 factor interaction" evidence="6">
    <location>
        <begin position="145"/>
        <end position="374"/>
    </location>
</feature>
<keyword evidence="3" id="KW-0805">Transcription regulation</keyword>
<keyword evidence="4" id="KW-0804">Transcription</keyword>
<dbReference type="PROSITE" id="PS00675">
    <property type="entry name" value="SIGMA54_INTERACT_1"/>
    <property type="match status" value="1"/>
</dbReference>
<keyword evidence="8" id="KW-0614">Plasmid</keyword>
<sequence>MSKILIIDDDADICLLLKKFLEKKGYEVATAKNGKQGEEIFKETFFDVILCDLKLPDYSGIEMLQKIKIIHPKSLVIIITGYGDVKLAVDAFKKGASDYVTKPLYPDEILLTIKNVLQKAHSAEQGVPVKNTTSPAPQTNTWEYIVGESPQAKTVYKNIQLIAPTDLSVIISGETGTGKEYVARAIHQLSKRSAKPFVAIDCGSLTKDLASSELFGHIKGAFTGAIQDKKGSFELANGGTLFLDEIGNLSYENQVKLLRVLQERKVRAVGGSKDVPIDVRVIVATNDNLKQSIMAGSFREDIYHRLNEFKIELSPLRERPDDIHTFAKLFIQNANKVLGKSVDNLEEKALSILKKYQWYGNLRELKNVMQRAVLLSADRLITRDHLPQELFLPVTEEEELQVAEQSGQPLPLKEVVEQAEKQAILFALTYHAFNKSKTAEALRVDRKTLYNKLKQYNIEP</sequence>
<dbReference type="InterPro" id="IPR001789">
    <property type="entry name" value="Sig_transdc_resp-reg_receiver"/>
</dbReference>
<accession>A0ABM7VIY0</accession>